<organism evidence="2 3">
    <name type="scientific">Segatella salivae</name>
    <dbReference type="NCBI Taxonomy" id="228604"/>
    <lineage>
        <taxon>Bacteria</taxon>
        <taxon>Pseudomonadati</taxon>
        <taxon>Bacteroidota</taxon>
        <taxon>Bacteroidia</taxon>
        <taxon>Bacteroidales</taxon>
        <taxon>Prevotellaceae</taxon>
        <taxon>Segatella</taxon>
    </lineage>
</organism>
<accession>A0AAW4NLE7</accession>
<evidence type="ECO:0000313" key="2">
    <source>
        <dbReference type="EMBL" id="MBW4865836.1"/>
    </source>
</evidence>
<evidence type="ECO:0000256" key="1">
    <source>
        <dbReference type="SAM" id="MobiDB-lite"/>
    </source>
</evidence>
<gene>
    <name evidence="2" type="ORF">KZY68_07415</name>
</gene>
<feature type="compositionally biased region" description="Polar residues" evidence="1">
    <location>
        <begin position="34"/>
        <end position="44"/>
    </location>
</feature>
<protein>
    <submittedName>
        <fullName evidence="2">Uncharacterized protein</fullName>
    </submittedName>
</protein>
<sequence>MNQIKKCMYLKPTCEIIKTELESFLCVSVTPDAANSSEGSWNPEQQHEGGIIIGDGTGLAPAKPSIPWFDDED</sequence>
<dbReference type="EMBL" id="JAHXRF010000010">
    <property type="protein sequence ID" value="MBW4865836.1"/>
    <property type="molecule type" value="Genomic_DNA"/>
</dbReference>
<evidence type="ECO:0000313" key="3">
    <source>
        <dbReference type="Proteomes" id="UP001196873"/>
    </source>
</evidence>
<dbReference type="AlphaFoldDB" id="A0AAW4NLE7"/>
<name>A0AAW4NLE7_9BACT</name>
<reference evidence="2" key="1">
    <citation type="submission" date="2021-07" db="EMBL/GenBank/DDBJ databases">
        <title>Genomic diversity and antimicrobial resistance of Prevotella spp. isolated from chronic lung disease airways.</title>
        <authorList>
            <person name="Webb K.A."/>
            <person name="Olagoke O.S."/>
            <person name="Baird T."/>
            <person name="Neill J."/>
            <person name="Pham A."/>
            <person name="Wells T.J."/>
            <person name="Ramsay K.A."/>
            <person name="Bell S.C."/>
            <person name="Sarovich D.S."/>
            <person name="Price E.P."/>
        </authorList>
    </citation>
    <scope>NUCLEOTIDE SEQUENCE</scope>
    <source>
        <strain evidence="2">SCHI0047.S.3</strain>
    </source>
</reference>
<proteinExistence type="predicted"/>
<comment type="caution">
    <text evidence="2">The sequence shown here is derived from an EMBL/GenBank/DDBJ whole genome shotgun (WGS) entry which is preliminary data.</text>
</comment>
<feature type="region of interest" description="Disordered" evidence="1">
    <location>
        <begin position="34"/>
        <end position="58"/>
    </location>
</feature>
<dbReference type="Proteomes" id="UP001196873">
    <property type="component" value="Unassembled WGS sequence"/>
</dbReference>